<organism evidence="1 2">
    <name type="scientific">Lentibacillus juripiscarius</name>
    <dbReference type="NCBI Taxonomy" id="257446"/>
    <lineage>
        <taxon>Bacteria</taxon>
        <taxon>Bacillati</taxon>
        <taxon>Bacillota</taxon>
        <taxon>Bacilli</taxon>
        <taxon>Bacillales</taxon>
        <taxon>Bacillaceae</taxon>
        <taxon>Lentibacillus</taxon>
    </lineage>
</organism>
<gene>
    <name evidence="1" type="ORF">ACFSUO_07915</name>
</gene>
<dbReference type="Proteomes" id="UP001597502">
    <property type="component" value="Unassembled WGS sequence"/>
</dbReference>
<evidence type="ECO:0000313" key="1">
    <source>
        <dbReference type="EMBL" id="MFD2760890.1"/>
    </source>
</evidence>
<dbReference type="RefSeq" id="WP_382392830.1">
    <property type="nucleotide sequence ID" value="NZ_JBHUNA010000018.1"/>
</dbReference>
<accession>A0ABW5V5C6</accession>
<keyword evidence="2" id="KW-1185">Reference proteome</keyword>
<dbReference type="Pfam" id="PF13541">
    <property type="entry name" value="ChlI"/>
    <property type="match status" value="1"/>
</dbReference>
<dbReference type="EMBL" id="JBHUNA010000018">
    <property type="protein sequence ID" value="MFD2760890.1"/>
    <property type="molecule type" value="Genomic_DNA"/>
</dbReference>
<proteinExistence type="predicted"/>
<protein>
    <submittedName>
        <fullName evidence="1">Magnesium chelatase domain-containing protein</fullName>
    </submittedName>
</protein>
<sequence length="97" mass="10857">MAVIVSIIGLKGIERYRVEVEVQVFPGVEGVNVGLPDASVKESKDRVMAALYANGCEVPDKKVVINLSWRWCTPLSSSYYHGTRRIFSKLIRNSPFN</sequence>
<evidence type="ECO:0000313" key="2">
    <source>
        <dbReference type="Proteomes" id="UP001597502"/>
    </source>
</evidence>
<reference evidence="2" key="1">
    <citation type="journal article" date="2019" name="Int. J. Syst. Evol. Microbiol.">
        <title>The Global Catalogue of Microorganisms (GCM) 10K type strain sequencing project: providing services to taxonomists for standard genome sequencing and annotation.</title>
        <authorList>
            <consortium name="The Broad Institute Genomics Platform"/>
            <consortium name="The Broad Institute Genome Sequencing Center for Infectious Disease"/>
            <person name="Wu L."/>
            <person name="Ma J."/>
        </authorList>
    </citation>
    <scope>NUCLEOTIDE SEQUENCE [LARGE SCALE GENOMIC DNA]</scope>
    <source>
        <strain evidence="2">TISTR 1535</strain>
    </source>
</reference>
<comment type="caution">
    <text evidence="1">The sequence shown here is derived from an EMBL/GenBank/DDBJ whole genome shotgun (WGS) entry which is preliminary data.</text>
</comment>
<name>A0ABW5V5C6_9BACI</name>